<reference evidence="2" key="1">
    <citation type="journal article" date="1998" name="J. Mol. Biol.">
        <title>The phenylalanyl-tRNA synthetase specifically binds DNA.</title>
        <authorList>
            <person name="Lechler A."/>
            <person name="Kreutzer R."/>
        </authorList>
    </citation>
    <scope>NUCLEOTIDE SEQUENCE</scope>
    <source>
        <strain evidence="2">HB8</strain>
    </source>
</reference>
<sequence>MAPLFPRGYRLGVRWARTRKEALGMERRVEALVVGGGLAGLSAAYFLARRGLRPWVLEREAPLSCTSDKSTEAYRLFWPGDEDLAALVRESLDLLSPFAGVARPNRRGYLYVGRLEALAAWALGEEAPAWARAFAPGRFLDPAYRPKEGAARFQL</sequence>
<accession>O33850</accession>
<dbReference type="InterPro" id="IPR006076">
    <property type="entry name" value="FAD-dep_OxRdtase"/>
</dbReference>
<dbReference type="AlphaFoldDB" id="O33850"/>
<dbReference type="SUPFAM" id="SSF51905">
    <property type="entry name" value="FAD/NAD(P)-binding domain"/>
    <property type="match status" value="1"/>
</dbReference>
<dbReference type="PIR" id="T52501">
    <property type="entry name" value="T52501"/>
</dbReference>
<name>O33850_THETH</name>
<gene>
    <name evidence="2" type="primary">ORF4</name>
</gene>
<organism evidence="2">
    <name type="scientific">Thermus thermophilus</name>
    <dbReference type="NCBI Taxonomy" id="274"/>
    <lineage>
        <taxon>Bacteria</taxon>
        <taxon>Thermotogati</taxon>
        <taxon>Deinococcota</taxon>
        <taxon>Deinococci</taxon>
        <taxon>Thermales</taxon>
        <taxon>Thermaceae</taxon>
        <taxon>Thermus</taxon>
    </lineage>
</organism>
<feature type="domain" description="FAD dependent oxidoreductase" evidence="1">
    <location>
        <begin position="31"/>
        <end position="143"/>
    </location>
</feature>
<dbReference type="Pfam" id="PF01266">
    <property type="entry name" value="DAO"/>
    <property type="match status" value="1"/>
</dbReference>
<protein>
    <submittedName>
        <fullName evidence="2">Uncharacterized protein ORF4</fullName>
    </submittedName>
</protein>
<proteinExistence type="predicted"/>
<evidence type="ECO:0000313" key="2">
    <source>
        <dbReference type="EMBL" id="CAA75643.1"/>
    </source>
</evidence>
<dbReference type="InterPro" id="IPR036188">
    <property type="entry name" value="FAD/NAD-bd_sf"/>
</dbReference>
<dbReference type="Gene3D" id="3.50.50.60">
    <property type="entry name" value="FAD/NAD(P)-binding domain"/>
    <property type="match status" value="1"/>
</dbReference>
<evidence type="ECO:0000259" key="1">
    <source>
        <dbReference type="Pfam" id="PF01266"/>
    </source>
</evidence>
<dbReference type="EMBL" id="Y15464">
    <property type="protein sequence ID" value="CAA75643.1"/>
    <property type="molecule type" value="Genomic_DNA"/>
</dbReference>